<feature type="chain" id="PRO_5041635396" description="Lipoprotein" evidence="1">
    <location>
        <begin position="20"/>
        <end position="184"/>
    </location>
</feature>
<evidence type="ECO:0000313" key="2">
    <source>
        <dbReference type="EMBL" id="WOE73821.1"/>
    </source>
</evidence>
<dbReference type="AlphaFoldDB" id="A0AA97F5I9"/>
<evidence type="ECO:0008006" key="4">
    <source>
        <dbReference type="Google" id="ProtNLM"/>
    </source>
</evidence>
<protein>
    <recommendedName>
        <fullName evidence="4">Lipoprotein</fullName>
    </recommendedName>
</protein>
<feature type="signal peptide" evidence="1">
    <location>
        <begin position="1"/>
        <end position="19"/>
    </location>
</feature>
<organism evidence="2 3">
    <name type="scientific">Alterisphingorhabdus coralli</name>
    <dbReference type="NCBI Taxonomy" id="3071408"/>
    <lineage>
        <taxon>Bacteria</taxon>
        <taxon>Pseudomonadati</taxon>
        <taxon>Pseudomonadota</taxon>
        <taxon>Alphaproteobacteria</taxon>
        <taxon>Sphingomonadales</taxon>
        <taxon>Sphingomonadaceae</taxon>
        <taxon>Alterisphingorhabdus (ex Yan et al. 2024)</taxon>
    </lineage>
</organism>
<dbReference type="Proteomes" id="UP001302429">
    <property type="component" value="Chromosome"/>
</dbReference>
<dbReference type="KEGG" id="acoa:RB602_08040"/>
<name>A0AA97F5I9_9SPHN</name>
<keyword evidence="1" id="KW-0732">Signal</keyword>
<dbReference type="PROSITE" id="PS51257">
    <property type="entry name" value="PROKAR_LIPOPROTEIN"/>
    <property type="match status" value="1"/>
</dbReference>
<gene>
    <name evidence="2" type="ORF">RB602_08040</name>
</gene>
<evidence type="ECO:0000256" key="1">
    <source>
        <dbReference type="SAM" id="SignalP"/>
    </source>
</evidence>
<evidence type="ECO:0000313" key="3">
    <source>
        <dbReference type="Proteomes" id="UP001302429"/>
    </source>
</evidence>
<sequence>MRLARISALSLTVVLIVSACGVEFNSDEGGAADSGKSLDEAAIAAGIIVDPEALDLQGLYERDSGYGKDRFCAIRQESGRYDVGVLAVFGESIQCEGRGVASLDAGNVRMTLRRDKEETCELTATFDGAMLKIAGEVADSCAALCSPRASLAGVEIPLIDNSKDAATKAKGRDIDRLCEDESDQ</sequence>
<dbReference type="RefSeq" id="WP_317080046.1">
    <property type="nucleotide sequence ID" value="NZ_CP136594.1"/>
</dbReference>
<reference evidence="2 3" key="1">
    <citation type="submission" date="2023-10" db="EMBL/GenBank/DDBJ databases">
        <title>Complete genome sequence of a Sphingomonadaceae bacterium.</title>
        <authorList>
            <person name="Yan C."/>
        </authorList>
    </citation>
    <scope>NUCLEOTIDE SEQUENCE [LARGE SCALE GENOMIC DNA]</scope>
    <source>
        <strain evidence="2 3">SCSIO 66989</strain>
    </source>
</reference>
<dbReference type="EMBL" id="CP136594">
    <property type="protein sequence ID" value="WOE73821.1"/>
    <property type="molecule type" value="Genomic_DNA"/>
</dbReference>
<accession>A0AA97F5I9</accession>
<keyword evidence="3" id="KW-1185">Reference proteome</keyword>
<proteinExistence type="predicted"/>